<dbReference type="GO" id="GO:0005763">
    <property type="term" value="C:mitochondrial small ribosomal subunit"/>
    <property type="evidence" value="ECO:0007669"/>
    <property type="project" value="TreeGrafter"/>
</dbReference>
<evidence type="ECO:0000256" key="2">
    <source>
        <dbReference type="ARBA" id="ARBA00009512"/>
    </source>
</evidence>
<dbReference type="PANTHER" id="PTHR21011:SF1">
    <property type="entry name" value="SMALL RIBOSOMAL SUBUNIT PROTEIN BS6M"/>
    <property type="match status" value="1"/>
</dbReference>
<dbReference type="Gene3D" id="3.30.70.60">
    <property type="match status" value="1"/>
</dbReference>
<dbReference type="VEuPathDB" id="FungiDB:GMDG_04211"/>
<gene>
    <name evidence="8" type="ORF">VC83_05752</name>
</gene>
<dbReference type="InterPro" id="IPR000529">
    <property type="entry name" value="Ribosomal_bS6"/>
</dbReference>
<dbReference type="PANTHER" id="PTHR21011">
    <property type="entry name" value="MITOCHONDRIAL 28S RIBOSOMAL PROTEIN S6"/>
    <property type="match status" value="1"/>
</dbReference>
<dbReference type="CDD" id="cd15465">
    <property type="entry name" value="bS6_mito"/>
    <property type="match status" value="1"/>
</dbReference>
<dbReference type="Pfam" id="PF01250">
    <property type="entry name" value="Ribosomal_S6"/>
    <property type="match status" value="1"/>
</dbReference>
<comment type="function">
    <text evidence="7">Component of the mitochondrial ribosome (mitoribosome), a dedicated translation machinery responsible for the synthesis of mitochondrial genome-encoded proteins, including at least some of the essential transmembrane subunits of the mitochondrial respiratory chain. The mitoribosomes are attached to the mitochondrial inner membrane and translation products are cotranslationally integrated into the membrane.</text>
</comment>
<evidence type="ECO:0000256" key="6">
    <source>
        <dbReference type="ARBA" id="ARBA00035170"/>
    </source>
</evidence>
<dbReference type="InterPro" id="IPR035980">
    <property type="entry name" value="Ribosomal_bS6_sf"/>
</dbReference>
<dbReference type="OrthoDB" id="10259681at2759"/>
<name>A0A177A972_9PEZI</name>
<dbReference type="GO" id="GO:0070181">
    <property type="term" value="F:small ribosomal subunit rRNA binding"/>
    <property type="evidence" value="ECO:0007669"/>
    <property type="project" value="TreeGrafter"/>
</dbReference>
<sequence>MLYELIAVVRPGSLAEVKDIARTAGSLILQNGGTIRGITNWGVTALPKRTAKHQAVYHDGHHFVMRYDANSAVQDQVRKTLSLDPRMIKFGSVKLGDGKLDTLARIGGWIPWSVRERRS</sequence>
<dbReference type="SUPFAM" id="SSF54995">
    <property type="entry name" value="Ribosomal protein S6"/>
    <property type="match status" value="1"/>
</dbReference>
<dbReference type="InterPro" id="IPR014717">
    <property type="entry name" value="Transl_elong_EF1B/ribsomal_bS6"/>
</dbReference>
<proteinExistence type="inferred from homology"/>
<dbReference type="GO" id="GO:0003735">
    <property type="term" value="F:structural constituent of ribosome"/>
    <property type="evidence" value="ECO:0007669"/>
    <property type="project" value="InterPro"/>
</dbReference>
<organism evidence="8">
    <name type="scientific">Pseudogymnoascus destructans</name>
    <dbReference type="NCBI Taxonomy" id="655981"/>
    <lineage>
        <taxon>Eukaryota</taxon>
        <taxon>Fungi</taxon>
        <taxon>Dikarya</taxon>
        <taxon>Ascomycota</taxon>
        <taxon>Pezizomycotina</taxon>
        <taxon>Leotiomycetes</taxon>
        <taxon>Thelebolales</taxon>
        <taxon>Thelebolaceae</taxon>
        <taxon>Pseudogymnoascus</taxon>
    </lineage>
</organism>
<dbReference type="eggNOG" id="KOG4708">
    <property type="taxonomic scope" value="Eukaryota"/>
</dbReference>
<evidence type="ECO:0000256" key="1">
    <source>
        <dbReference type="ARBA" id="ARBA00004173"/>
    </source>
</evidence>
<dbReference type="RefSeq" id="XP_024322912.1">
    <property type="nucleotide sequence ID" value="XM_024469366.1"/>
</dbReference>
<dbReference type="Proteomes" id="UP000077154">
    <property type="component" value="Unassembled WGS sequence"/>
</dbReference>
<reference evidence="8" key="1">
    <citation type="submission" date="2016-03" db="EMBL/GenBank/DDBJ databases">
        <title>Updated assembly of Pseudogymnoascus destructans, the fungus causing white-nose syndrome of bats.</title>
        <authorList>
            <person name="Palmer J.M."/>
            <person name="Drees K.P."/>
            <person name="Foster J.T."/>
            <person name="Lindner D.L."/>
        </authorList>
    </citation>
    <scope>NUCLEOTIDE SEQUENCE [LARGE SCALE GENOMIC DNA]</scope>
    <source>
        <strain evidence="8">20631-21</strain>
    </source>
</reference>
<keyword evidence="3" id="KW-0689">Ribosomal protein</keyword>
<dbReference type="GeneID" id="36288816"/>
<dbReference type="FunFam" id="3.30.70.60:FF:000007">
    <property type="entry name" value="37S ribosomal protein Mrp17"/>
    <property type="match status" value="1"/>
</dbReference>
<evidence type="ECO:0000313" key="8">
    <source>
        <dbReference type="EMBL" id="OAF57624.1"/>
    </source>
</evidence>
<dbReference type="NCBIfam" id="TIGR00166">
    <property type="entry name" value="S6"/>
    <property type="match status" value="1"/>
</dbReference>
<evidence type="ECO:0000256" key="5">
    <source>
        <dbReference type="ARBA" id="ARBA00023274"/>
    </source>
</evidence>
<keyword evidence="4" id="KW-0496">Mitochondrion</keyword>
<comment type="subcellular location">
    <subcellularLocation>
        <location evidence="1">Mitochondrion</location>
    </subcellularLocation>
</comment>
<evidence type="ECO:0000256" key="7">
    <source>
        <dbReference type="ARBA" id="ARBA00037226"/>
    </source>
</evidence>
<comment type="similarity">
    <text evidence="2">Belongs to the bacterial ribosomal protein bS6 family.</text>
</comment>
<accession>A0A177A972</accession>
<protein>
    <recommendedName>
        <fullName evidence="6">Small ribosomal subunit protein bS6m</fullName>
    </recommendedName>
</protein>
<dbReference type="AlphaFoldDB" id="A0A177A972"/>
<keyword evidence="5" id="KW-0687">Ribonucleoprotein</keyword>
<evidence type="ECO:0000256" key="4">
    <source>
        <dbReference type="ARBA" id="ARBA00023128"/>
    </source>
</evidence>
<dbReference type="GO" id="GO:0006412">
    <property type="term" value="P:translation"/>
    <property type="evidence" value="ECO:0007669"/>
    <property type="project" value="InterPro"/>
</dbReference>
<dbReference type="EMBL" id="KV441399">
    <property type="protein sequence ID" value="OAF57624.1"/>
    <property type="molecule type" value="Genomic_DNA"/>
</dbReference>
<evidence type="ECO:0000256" key="3">
    <source>
        <dbReference type="ARBA" id="ARBA00022980"/>
    </source>
</evidence>